<dbReference type="SUPFAM" id="SSF52540">
    <property type="entry name" value="P-loop containing nucleoside triphosphate hydrolases"/>
    <property type="match status" value="1"/>
</dbReference>
<dbReference type="InterPro" id="IPR045055">
    <property type="entry name" value="DNA2/NAM7-like"/>
</dbReference>
<dbReference type="CDD" id="cd18808">
    <property type="entry name" value="SF1_C_Upf1"/>
    <property type="match status" value="1"/>
</dbReference>
<dbReference type="Gene3D" id="3.40.50.300">
    <property type="entry name" value="P-loop containing nucleotide triphosphate hydrolases"/>
    <property type="match status" value="1"/>
</dbReference>
<dbReference type="OrthoDB" id="6144670at2759"/>
<dbReference type="AlphaFoldDB" id="A0A8S3QL76"/>
<proteinExistence type="predicted"/>
<protein>
    <submittedName>
        <fullName evidence="2">NFX1-type zinc finger-containing protein 1</fullName>
    </submittedName>
</protein>
<dbReference type="GO" id="GO:0031380">
    <property type="term" value="C:nuclear RNA-directed RNA polymerase complex"/>
    <property type="evidence" value="ECO:0007669"/>
    <property type="project" value="TreeGrafter"/>
</dbReference>
<accession>A0A8S3QL76</accession>
<keyword evidence="3" id="KW-1185">Reference proteome</keyword>
<organism evidence="2 3">
    <name type="scientific">Mytilus edulis</name>
    <name type="common">Blue mussel</name>
    <dbReference type="NCBI Taxonomy" id="6550"/>
    <lineage>
        <taxon>Eukaryota</taxon>
        <taxon>Metazoa</taxon>
        <taxon>Spiralia</taxon>
        <taxon>Lophotrochozoa</taxon>
        <taxon>Mollusca</taxon>
        <taxon>Bivalvia</taxon>
        <taxon>Autobranchia</taxon>
        <taxon>Pteriomorphia</taxon>
        <taxon>Mytilida</taxon>
        <taxon>Mytiloidea</taxon>
        <taxon>Mytilidae</taxon>
        <taxon>Mytilinae</taxon>
        <taxon>Mytilus</taxon>
    </lineage>
</organism>
<dbReference type="Pfam" id="PF13087">
    <property type="entry name" value="AAA_12"/>
    <property type="match status" value="1"/>
</dbReference>
<reference evidence="2" key="1">
    <citation type="submission" date="2021-03" db="EMBL/GenBank/DDBJ databases">
        <authorList>
            <person name="Bekaert M."/>
        </authorList>
    </citation>
    <scope>NUCLEOTIDE SEQUENCE</scope>
</reference>
<evidence type="ECO:0000259" key="1">
    <source>
        <dbReference type="Pfam" id="PF13087"/>
    </source>
</evidence>
<dbReference type="GO" id="GO:0031048">
    <property type="term" value="P:regulatory ncRNA-mediated heterochromatin formation"/>
    <property type="evidence" value="ECO:0007669"/>
    <property type="project" value="TreeGrafter"/>
</dbReference>
<comment type="caution">
    <text evidence="2">The sequence shown here is derived from an EMBL/GenBank/DDBJ whole genome shotgun (WGS) entry which is preliminary data.</text>
</comment>
<dbReference type="Proteomes" id="UP000683360">
    <property type="component" value="Unassembled WGS sequence"/>
</dbReference>
<dbReference type="InterPro" id="IPR047187">
    <property type="entry name" value="SF1_C_Upf1"/>
</dbReference>
<dbReference type="PANTHER" id="PTHR10887:SF341">
    <property type="entry name" value="NFX1-TYPE ZINC FINGER-CONTAINING PROTEIN 1"/>
    <property type="match status" value="1"/>
</dbReference>
<name>A0A8S3QL76_MYTED</name>
<evidence type="ECO:0000313" key="3">
    <source>
        <dbReference type="Proteomes" id="UP000683360"/>
    </source>
</evidence>
<dbReference type="InterPro" id="IPR027417">
    <property type="entry name" value="P-loop_NTPase"/>
</dbReference>
<dbReference type="PANTHER" id="PTHR10887">
    <property type="entry name" value="DNA2/NAM7 HELICASE FAMILY"/>
    <property type="match status" value="1"/>
</dbReference>
<sequence>MIVSSSIVNEEKTQNKEWFWEQYDEKEKSIFIKKIQDKLCCTQAMSIEGARSVSIPGSSSSRIDKTYRRRTFKKWHPHTTVSNQPDKSSNELAVKVTAVDNYQGEENEIILLSLVRSNIENKIGYLSESNRVCVALSRAKIGLYAIGNFELLKSKSKLWNGILRMQKGSNSFGTRLQLTCQNHKSSTDISQPNDFDLVADGGCQKSCSFRRKCGHFCSRKCHIDDPDHSEKTVQNNVTKVCPMGHRCMKSCHFPYLCGKCNEIVEKIIPKCQHKKR</sequence>
<gene>
    <name evidence="2" type="ORF">MEDL_9413</name>
</gene>
<dbReference type="EMBL" id="CAJPWZ010000477">
    <property type="protein sequence ID" value="CAG2194386.1"/>
    <property type="molecule type" value="Genomic_DNA"/>
</dbReference>
<evidence type="ECO:0000313" key="2">
    <source>
        <dbReference type="EMBL" id="CAG2194386.1"/>
    </source>
</evidence>
<feature type="domain" description="DNA2/NAM7 helicase-like C-terminal" evidence="1">
    <location>
        <begin position="87"/>
        <end position="148"/>
    </location>
</feature>
<dbReference type="InterPro" id="IPR041679">
    <property type="entry name" value="DNA2/NAM7-like_C"/>
</dbReference>